<dbReference type="InterPro" id="IPR036196">
    <property type="entry name" value="Ptyr_pPase_sf"/>
</dbReference>
<dbReference type="CDD" id="cd16343">
    <property type="entry name" value="LMWPTP"/>
    <property type="match status" value="1"/>
</dbReference>
<dbReference type="EC" id="3.1.3.48" evidence="1"/>
<evidence type="ECO:0000259" key="2">
    <source>
        <dbReference type="SMART" id="SM00226"/>
    </source>
</evidence>
<organism evidence="3 4">
    <name type="scientific">Rhodotorula taiwanensis</name>
    <dbReference type="NCBI Taxonomy" id="741276"/>
    <lineage>
        <taxon>Eukaryota</taxon>
        <taxon>Fungi</taxon>
        <taxon>Dikarya</taxon>
        <taxon>Basidiomycota</taxon>
        <taxon>Pucciniomycotina</taxon>
        <taxon>Microbotryomycetes</taxon>
        <taxon>Sporidiobolales</taxon>
        <taxon>Sporidiobolaceae</taxon>
        <taxon>Rhodotorula</taxon>
    </lineage>
</organism>
<feature type="domain" description="Phosphotyrosine protein phosphatase I" evidence="2">
    <location>
        <begin position="2"/>
        <end position="188"/>
    </location>
</feature>
<dbReference type="SMART" id="SM00226">
    <property type="entry name" value="LMWPc"/>
    <property type="match status" value="1"/>
</dbReference>
<keyword evidence="4" id="KW-1185">Reference proteome</keyword>
<dbReference type="PANTHER" id="PTHR11717:SF7">
    <property type="entry name" value="LOW MOLECULAR WEIGHT PHOSPHOTYROSINE PROTEIN PHOSPHATASE"/>
    <property type="match status" value="1"/>
</dbReference>
<comment type="caution">
    <text evidence="3">The sequence shown here is derived from an EMBL/GenBank/DDBJ whole genome shotgun (WGS) entry which is preliminary data.</text>
</comment>
<dbReference type="PANTHER" id="PTHR11717">
    <property type="entry name" value="LOW MOLECULAR WEIGHT PROTEIN TYROSINE PHOSPHATASE"/>
    <property type="match status" value="1"/>
</dbReference>
<dbReference type="OrthoDB" id="3388at2759"/>
<protein>
    <recommendedName>
        <fullName evidence="1">protein-tyrosine-phosphatase</fullName>
        <ecNumber evidence="1">3.1.3.48</ecNumber>
    </recommendedName>
</protein>
<accession>A0A2S5BA08</accession>
<gene>
    <name evidence="3" type="ORF">BMF94_3499</name>
</gene>
<evidence type="ECO:0000313" key="3">
    <source>
        <dbReference type="EMBL" id="POY73561.1"/>
    </source>
</evidence>
<dbReference type="InterPro" id="IPR023485">
    <property type="entry name" value="Ptyr_pPase"/>
</dbReference>
<dbReference type="GO" id="GO:0004725">
    <property type="term" value="F:protein tyrosine phosphatase activity"/>
    <property type="evidence" value="ECO:0007669"/>
    <property type="project" value="UniProtKB-EC"/>
</dbReference>
<dbReference type="Proteomes" id="UP000237144">
    <property type="component" value="Unassembled WGS sequence"/>
</dbReference>
<dbReference type="EMBL" id="PJQD01000036">
    <property type="protein sequence ID" value="POY73561.1"/>
    <property type="molecule type" value="Genomic_DNA"/>
</dbReference>
<sequence length="198" mass="21360">MPAVLFVCLGNICRSPLAEAVFADIVNKRGLDIKVDSAGTAGYHVGEEPETRRPDRFDLQAACGPSTLKRAAAPSDAVDVRRLIRGPGAEVRLYSLRLHHRHGLDGDDFSLLHADVASTDNMHNIEKAKPANSTAKSKSGSWLYGRAIALFGSFGDGKVIDDPYYGGPNGFDKTYEQCVRYSEGLLQDMGYGSDGGKL</sequence>
<dbReference type="SUPFAM" id="SSF52788">
    <property type="entry name" value="Phosphotyrosine protein phosphatases I"/>
    <property type="match status" value="2"/>
</dbReference>
<dbReference type="AlphaFoldDB" id="A0A2S5BA08"/>
<dbReference type="Pfam" id="PF01451">
    <property type="entry name" value="LMWPc"/>
    <property type="match status" value="1"/>
</dbReference>
<dbReference type="Gene3D" id="3.40.50.2300">
    <property type="match status" value="1"/>
</dbReference>
<name>A0A2S5BA08_9BASI</name>
<proteinExistence type="predicted"/>
<evidence type="ECO:0000256" key="1">
    <source>
        <dbReference type="ARBA" id="ARBA00013064"/>
    </source>
</evidence>
<evidence type="ECO:0000313" key="4">
    <source>
        <dbReference type="Proteomes" id="UP000237144"/>
    </source>
</evidence>
<dbReference type="InterPro" id="IPR050438">
    <property type="entry name" value="LMW_PTPase"/>
</dbReference>
<reference evidence="3 4" key="1">
    <citation type="journal article" date="2018" name="Front. Microbiol.">
        <title>Prospects for Fungal Bioremediation of Acidic Radioactive Waste Sites: Characterization and Genome Sequence of Rhodotorula taiwanensis MD1149.</title>
        <authorList>
            <person name="Tkavc R."/>
            <person name="Matrosova V.Y."/>
            <person name="Grichenko O.E."/>
            <person name="Gostincar C."/>
            <person name="Volpe R.P."/>
            <person name="Klimenkova P."/>
            <person name="Gaidamakova E.K."/>
            <person name="Zhou C.E."/>
            <person name="Stewart B.J."/>
            <person name="Lyman M.G."/>
            <person name="Malfatti S.A."/>
            <person name="Rubinfeld B."/>
            <person name="Courtot M."/>
            <person name="Singh J."/>
            <person name="Dalgard C.L."/>
            <person name="Hamilton T."/>
            <person name="Frey K.G."/>
            <person name="Gunde-Cimerman N."/>
            <person name="Dugan L."/>
            <person name="Daly M.J."/>
        </authorList>
    </citation>
    <scope>NUCLEOTIDE SEQUENCE [LARGE SCALE GENOMIC DNA]</scope>
    <source>
        <strain evidence="3 4">MD1149</strain>
    </source>
</reference>
<dbReference type="STRING" id="741276.A0A2S5BA08"/>